<dbReference type="SUPFAM" id="SSF69754">
    <property type="entry name" value="Ribosome binding protein Y (YfiA homologue)"/>
    <property type="match status" value="1"/>
</dbReference>
<name>A0A0G0YWU3_9BACT</name>
<evidence type="ECO:0000313" key="2">
    <source>
        <dbReference type="Proteomes" id="UP000034493"/>
    </source>
</evidence>
<dbReference type="CDD" id="cd00552">
    <property type="entry name" value="RaiA"/>
    <property type="match status" value="1"/>
</dbReference>
<dbReference type="Pfam" id="PF02482">
    <property type="entry name" value="Ribosomal_S30AE"/>
    <property type="match status" value="1"/>
</dbReference>
<accession>A0A0G0YWU3</accession>
<dbReference type="InterPro" id="IPR003489">
    <property type="entry name" value="RHF/RaiA"/>
</dbReference>
<dbReference type="InterPro" id="IPR036567">
    <property type="entry name" value="RHF-like"/>
</dbReference>
<evidence type="ECO:0000313" key="1">
    <source>
        <dbReference type="EMBL" id="KKS04928.1"/>
    </source>
</evidence>
<dbReference type="NCBIfam" id="TIGR00741">
    <property type="entry name" value="yfiA"/>
    <property type="match status" value="1"/>
</dbReference>
<dbReference type="Gene3D" id="3.30.160.100">
    <property type="entry name" value="Ribosome hibernation promotion factor-like"/>
    <property type="match status" value="1"/>
</dbReference>
<organism evidence="1 2">
    <name type="scientific">Candidatus Curtissbacteria bacterium GW2011_GWA2_41_24</name>
    <dbReference type="NCBI Taxonomy" id="1618411"/>
    <lineage>
        <taxon>Bacteria</taxon>
        <taxon>Candidatus Curtissiibacteriota</taxon>
    </lineage>
</organism>
<dbReference type="Proteomes" id="UP000034493">
    <property type="component" value="Unassembled WGS sequence"/>
</dbReference>
<reference evidence="1 2" key="1">
    <citation type="journal article" date="2015" name="Nature">
        <title>rRNA introns, odd ribosomes, and small enigmatic genomes across a large radiation of phyla.</title>
        <authorList>
            <person name="Brown C.T."/>
            <person name="Hug L.A."/>
            <person name="Thomas B.C."/>
            <person name="Sharon I."/>
            <person name="Castelle C.J."/>
            <person name="Singh A."/>
            <person name="Wilkins M.J."/>
            <person name="Williams K.H."/>
            <person name="Banfield J.F."/>
        </authorList>
    </citation>
    <scope>NUCLEOTIDE SEQUENCE [LARGE SCALE GENOMIC DNA]</scope>
</reference>
<dbReference type="AlphaFoldDB" id="A0A0G0YWU3"/>
<dbReference type="EMBL" id="LCBC01000002">
    <property type="protein sequence ID" value="KKS04928.1"/>
    <property type="molecule type" value="Genomic_DNA"/>
</dbReference>
<comment type="caution">
    <text evidence="1">The sequence shown here is derived from an EMBL/GenBank/DDBJ whole genome shotgun (WGS) entry which is preliminary data.</text>
</comment>
<proteinExistence type="predicted"/>
<protein>
    <submittedName>
        <fullName evidence="1">Ribosomal subunit interface protein</fullName>
    </submittedName>
</protein>
<sequence>MNIVISGPHPKKEPQLEEYARKKVQKLAKYHPKILQIDVRLIVKSAHRGQENDNYCEITAKVPGKTLEIVDSERTMDKAIDKAVDRMKRTLIKYREKKISKDHKKGIVRKILGRWYPQ</sequence>
<gene>
    <name evidence="1" type="ORF">UU56_C0002G0068</name>
</gene>